<dbReference type="InterPro" id="IPR027417">
    <property type="entry name" value="P-loop_NTPase"/>
</dbReference>
<gene>
    <name evidence="1" type="ORF">DSTB1V02_LOCUS3305</name>
</gene>
<evidence type="ECO:0000313" key="1">
    <source>
        <dbReference type="EMBL" id="CAD7243381.1"/>
    </source>
</evidence>
<dbReference type="Gene3D" id="3.40.50.300">
    <property type="entry name" value="P-loop containing nucleotide triphosphate hydrolases"/>
    <property type="match status" value="1"/>
</dbReference>
<organism evidence="1">
    <name type="scientific">Darwinula stevensoni</name>
    <dbReference type="NCBI Taxonomy" id="69355"/>
    <lineage>
        <taxon>Eukaryota</taxon>
        <taxon>Metazoa</taxon>
        <taxon>Ecdysozoa</taxon>
        <taxon>Arthropoda</taxon>
        <taxon>Crustacea</taxon>
        <taxon>Oligostraca</taxon>
        <taxon>Ostracoda</taxon>
        <taxon>Podocopa</taxon>
        <taxon>Podocopida</taxon>
        <taxon>Darwinulocopina</taxon>
        <taxon>Darwinuloidea</taxon>
        <taxon>Darwinulidae</taxon>
        <taxon>Darwinula</taxon>
    </lineage>
</organism>
<name>A0A7R9A4V8_9CRUS</name>
<proteinExistence type="predicted"/>
<keyword evidence="2" id="KW-1185">Reference proteome</keyword>
<dbReference type="EMBL" id="CAJPEV010000421">
    <property type="protein sequence ID" value="CAG0885097.1"/>
    <property type="molecule type" value="Genomic_DNA"/>
</dbReference>
<accession>A0A7R9A4V8</accession>
<protein>
    <submittedName>
        <fullName evidence="1">Uncharacterized protein</fullName>
    </submittedName>
</protein>
<dbReference type="OrthoDB" id="8177873at2759"/>
<dbReference type="Proteomes" id="UP000677054">
    <property type="component" value="Unassembled WGS sequence"/>
</dbReference>
<dbReference type="SUPFAM" id="SSF52540">
    <property type="entry name" value="P-loop containing nucleoside triphosphate hydrolases"/>
    <property type="match status" value="1"/>
</dbReference>
<dbReference type="EMBL" id="LR899938">
    <property type="protein sequence ID" value="CAD7243381.1"/>
    <property type="molecule type" value="Genomic_DNA"/>
</dbReference>
<reference evidence="1" key="1">
    <citation type="submission" date="2020-11" db="EMBL/GenBank/DDBJ databases">
        <authorList>
            <person name="Tran Van P."/>
        </authorList>
    </citation>
    <scope>NUCLEOTIDE SEQUENCE</scope>
</reference>
<sequence>MITNMGRGSPPARETTWLYQAENFIRRTYPDWRAGNTTHLFPPVQYKDEWIKSARTQRGKAERSLILRLHQLGQRNRSPIFITYNSDFVNLIKMRNVGGGIEGFLESEGHDIVIIHRNFGVILIQIKNLNVEKTEKEEDARKNIQSATEQLEMDVRSVIATRTKLDDAMRECGLENINVSLSVIALPTAKRERVHERPFGADLVFLSEEDCSSAKSLEEWWQKYILQSEHLQSSTIKDETYMSLLAIYIAPVYATPAFTARFNRQNLSFLTEEKLDILVNGPKEFVLKGAAGTGKTWIVQEKIRNIVMSWFSRGPIEDKNERILLIRRNTHVANELGRTLYELLLTSAMAMISKWVDGTNDEEERQKNLSESDQNVILETLHEVFKTQKPPFDHMFVDDGEEWCKSYGDHWLTMLRSLHKGNGGYFWRTYDPISDAMEKLTNAMKSEVKGARPLYTVLRNTGSVLETWTRAYTSPVGGALTTKTIALDLMYEIGKIKLGHNIQGPKVEMFHVSSSDLADKIQGILEEKFPHANQLYDIAIVFADEADFQVHMQRLTVELYTKQNQCPEKRYNITTYADFFKGLEAPIVFLIINNRREREINLYVGASRSTSHLFVLAFNGSAAEEEVALEKLVDTLLHRTFVEEIIPEVEDAVLRETRRCLIRDNPEAMIIRLTQIAALRRTSREASVKQVNVFTSEREHRETLRFLQIREVDYGTSILLKLWVETGCAILPDTVLVQSDGEMRL</sequence>
<evidence type="ECO:0000313" key="2">
    <source>
        <dbReference type="Proteomes" id="UP000677054"/>
    </source>
</evidence>
<dbReference type="AlphaFoldDB" id="A0A7R9A4V8"/>